<evidence type="ECO:0000256" key="1">
    <source>
        <dbReference type="ARBA" id="ARBA00004127"/>
    </source>
</evidence>
<comment type="subcellular location">
    <subcellularLocation>
        <location evidence="1">Endomembrane system</location>
        <topology evidence="1">Multi-pass membrane protein</topology>
    </subcellularLocation>
</comment>
<keyword evidence="3 10" id="KW-0812">Transmembrane</keyword>
<protein>
    <recommendedName>
        <fullName evidence="10">Palmitoyltransferase</fullName>
        <ecNumber evidence="10">2.3.1.225</ecNumber>
    </recommendedName>
</protein>
<dbReference type="PANTHER" id="PTHR22883:SF43">
    <property type="entry name" value="PALMITOYLTRANSFERASE APP"/>
    <property type="match status" value="1"/>
</dbReference>
<accession>A0A6B2LEX8</accession>
<dbReference type="PROSITE" id="PS50216">
    <property type="entry name" value="DHHC"/>
    <property type="match status" value="1"/>
</dbReference>
<keyword evidence="7" id="KW-0449">Lipoprotein</keyword>
<feature type="domain" description="Palmitoyltransferase DHHC" evidence="11">
    <location>
        <begin position="83"/>
        <end position="210"/>
    </location>
</feature>
<dbReference type="AlphaFoldDB" id="A0A6B2LEX8"/>
<keyword evidence="2 10" id="KW-0808">Transferase</keyword>
<feature type="transmembrane region" description="Helical" evidence="10">
    <location>
        <begin position="30"/>
        <end position="51"/>
    </location>
</feature>
<feature type="transmembrane region" description="Helical" evidence="10">
    <location>
        <begin position="168"/>
        <end position="198"/>
    </location>
</feature>
<name>A0A6B2LEX8_9EUKA</name>
<evidence type="ECO:0000259" key="11">
    <source>
        <dbReference type="Pfam" id="PF01529"/>
    </source>
</evidence>
<dbReference type="EC" id="2.3.1.225" evidence="10"/>
<keyword evidence="6" id="KW-0564">Palmitate</keyword>
<dbReference type="GO" id="GO:0006612">
    <property type="term" value="P:protein targeting to membrane"/>
    <property type="evidence" value="ECO:0007669"/>
    <property type="project" value="TreeGrafter"/>
</dbReference>
<evidence type="ECO:0000256" key="2">
    <source>
        <dbReference type="ARBA" id="ARBA00022679"/>
    </source>
</evidence>
<evidence type="ECO:0000256" key="8">
    <source>
        <dbReference type="ARBA" id="ARBA00023315"/>
    </source>
</evidence>
<dbReference type="InterPro" id="IPR001594">
    <property type="entry name" value="Palmitoyltrfase_DHHC"/>
</dbReference>
<evidence type="ECO:0000256" key="7">
    <source>
        <dbReference type="ARBA" id="ARBA00023288"/>
    </source>
</evidence>
<evidence type="ECO:0000256" key="10">
    <source>
        <dbReference type="RuleBase" id="RU079119"/>
    </source>
</evidence>
<dbReference type="GO" id="GO:0005794">
    <property type="term" value="C:Golgi apparatus"/>
    <property type="evidence" value="ECO:0007669"/>
    <property type="project" value="TreeGrafter"/>
</dbReference>
<keyword evidence="5 10" id="KW-0472">Membrane</keyword>
<dbReference type="GO" id="GO:0019706">
    <property type="term" value="F:protein-cysteine S-palmitoyltransferase activity"/>
    <property type="evidence" value="ECO:0007669"/>
    <property type="project" value="UniProtKB-EC"/>
</dbReference>
<evidence type="ECO:0000256" key="6">
    <source>
        <dbReference type="ARBA" id="ARBA00023139"/>
    </source>
</evidence>
<keyword evidence="4 10" id="KW-1133">Transmembrane helix</keyword>
<evidence type="ECO:0000313" key="12">
    <source>
        <dbReference type="EMBL" id="NDV35341.1"/>
    </source>
</evidence>
<evidence type="ECO:0000256" key="3">
    <source>
        <dbReference type="ARBA" id="ARBA00022692"/>
    </source>
</evidence>
<feature type="transmembrane region" description="Helical" evidence="10">
    <location>
        <begin position="127"/>
        <end position="148"/>
    </location>
</feature>
<evidence type="ECO:0000256" key="5">
    <source>
        <dbReference type="ARBA" id="ARBA00023136"/>
    </source>
</evidence>
<evidence type="ECO:0000256" key="9">
    <source>
        <dbReference type="ARBA" id="ARBA00048048"/>
    </source>
</evidence>
<dbReference type="Pfam" id="PF01529">
    <property type="entry name" value="DHHC"/>
    <property type="match status" value="1"/>
</dbReference>
<dbReference type="EMBL" id="GIBP01006372">
    <property type="protein sequence ID" value="NDV35341.1"/>
    <property type="molecule type" value="Transcribed_RNA"/>
</dbReference>
<comment type="catalytic activity">
    <reaction evidence="9 10">
        <text>L-cysteinyl-[protein] + hexadecanoyl-CoA = S-hexadecanoyl-L-cysteinyl-[protein] + CoA</text>
        <dbReference type="Rhea" id="RHEA:36683"/>
        <dbReference type="Rhea" id="RHEA-COMP:10131"/>
        <dbReference type="Rhea" id="RHEA-COMP:11032"/>
        <dbReference type="ChEBI" id="CHEBI:29950"/>
        <dbReference type="ChEBI" id="CHEBI:57287"/>
        <dbReference type="ChEBI" id="CHEBI:57379"/>
        <dbReference type="ChEBI" id="CHEBI:74151"/>
        <dbReference type="EC" id="2.3.1.225"/>
    </reaction>
</comment>
<organism evidence="12">
    <name type="scientific">Arcella intermedia</name>
    <dbReference type="NCBI Taxonomy" id="1963864"/>
    <lineage>
        <taxon>Eukaryota</taxon>
        <taxon>Amoebozoa</taxon>
        <taxon>Tubulinea</taxon>
        <taxon>Elardia</taxon>
        <taxon>Arcellinida</taxon>
        <taxon>Sphaerothecina</taxon>
        <taxon>Arcellidae</taxon>
        <taxon>Arcella</taxon>
    </lineage>
</organism>
<sequence>MDRIGGILFLTIICPKLYHSSVLGSGWKEGFIVVFLYIWLYSVVTHFIVAYTDPGIIPRQEPPPYKLPNQKKLNVQGETILIRWCPTCNIYRPPRAVHCGICDNCVARFDHHCPYVGNCIGQRNYRYFLLFIASTLLSALFLLSHNAYYLSLSIHRTGLSEAFFSDPLLYVFLWATSLVALIASILLGILVGFTGFLVSCARTTNENIKQTFFNVGNPYSRGCLGNWVLSLCPPSYPPSLRPREFQAVEDIETEDEILEVNSS</sequence>
<proteinExistence type="inferred from homology"/>
<reference evidence="12" key="1">
    <citation type="journal article" date="2020" name="J. Eukaryot. Microbiol.">
        <title>De novo Sequencing, Assembly and Annotation of the Transcriptome for the Free-Living Testate Amoeba Arcella intermedia.</title>
        <authorList>
            <person name="Ribeiro G.M."/>
            <person name="Porfirio-Sousa A.L."/>
            <person name="Maurer-Alcala X.X."/>
            <person name="Katz L.A."/>
            <person name="Lahr D.J.G."/>
        </authorList>
    </citation>
    <scope>NUCLEOTIDE SEQUENCE</scope>
</reference>
<comment type="similarity">
    <text evidence="10">Belongs to the DHHC palmitoyltransferase family.</text>
</comment>
<comment type="domain">
    <text evidence="10">The DHHC domain is required for palmitoyltransferase activity.</text>
</comment>
<dbReference type="GO" id="GO:0005783">
    <property type="term" value="C:endoplasmic reticulum"/>
    <property type="evidence" value="ECO:0007669"/>
    <property type="project" value="TreeGrafter"/>
</dbReference>
<dbReference type="PANTHER" id="PTHR22883">
    <property type="entry name" value="ZINC FINGER DHHC DOMAIN CONTAINING PROTEIN"/>
    <property type="match status" value="1"/>
</dbReference>
<keyword evidence="8 10" id="KW-0012">Acyltransferase</keyword>
<dbReference type="InterPro" id="IPR039859">
    <property type="entry name" value="PFA4/ZDH16/20/ERF2-like"/>
</dbReference>
<evidence type="ECO:0000256" key="4">
    <source>
        <dbReference type="ARBA" id="ARBA00022989"/>
    </source>
</evidence>